<dbReference type="PANTHER" id="PTHR11610:SF37">
    <property type="entry name" value="GH01208P"/>
    <property type="match status" value="1"/>
</dbReference>
<sequence length="333" mass="37250">MRWCLTFLVSIAICLEITQAAPLLERNKFVLYYGRDSSEVFPLSNAVDILSSPNFDQSKKTVIYIHGNNEDQTSVSVKTVVSAYLQRDDYNIIALDWKEDASGEYLLNAVANVMRLGDTLSKVIADMIAAGLNRDRLHLVGYSLGGQMVGRIGAGLKRRSSRKLVLRRITALDPSFTGFYGPFTSHITKDDAQFVDIIHTDAYLYGFPENAGTVDFWPNGGNSVQPGCPRRNYIPMTENDLCSSWRSWRYWAESVARPTVQFNAIQAANWGAFKKGNVAEYDQNVVMGNDCPENISGVYYLQTNSESPFARGEKGVNYNRNNGNSVDENELED</sequence>
<dbReference type="Pfam" id="PF00151">
    <property type="entry name" value="Lipase"/>
    <property type="match status" value="1"/>
</dbReference>
<dbReference type="InterPro" id="IPR029058">
    <property type="entry name" value="AB_hydrolase_fold"/>
</dbReference>
<feature type="chain" id="PRO_5030572387" description="Lipase domain-containing protein" evidence="6">
    <location>
        <begin position="21"/>
        <end position="333"/>
    </location>
</feature>
<dbReference type="InterPro" id="IPR000734">
    <property type="entry name" value="TAG_lipase"/>
</dbReference>
<comment type="similarity">
    <text evidence="2 4">Belongs to the AB hydrolase superfamily. Lipase family.</text>
</comment>
<proteinExistence type="inferred from homology"/>
<evidence type="ECO:0000256" key="6">
    <source>
        <dbReference type="SAM" id="SignalP"/>
    </source>
</evidence>
<evidence type="ECO:0000259" key="7">
    <source>
        <dbReference type="Pfam" id="PF00151"/>
    </source>
</evidence>
<gene>
    <name evidence="8" type="ORF">HERILL_LOCUS2625</name>
</gene>
<name>A0A7R8UEU3_HERIL</name>
<evidence type="ECO:0000256" key="5">
    <source>
        <dbReference type="SAM" id="MobiDB-lite"/>
    </source>
</evidence>
<dbReference type="Gene3D" id="3.40.50.1820">
    <property type="entry name" value="alpha/beta hydrolase"/>
    <property type="match status" value="1"/>
</dbReference>
<keyword evidence="9" id="KW-1185">Reference proteome</keyword>
<accession>A0A7R8UEU3</accession>
<keyword evidence="6" id="KW-0732">Signal</keyword>
<evidence type="ECO:0000256" key="1">
    <source>
        <dbReference type="ARBA" id="ARBA00004613"/>
    </source>
</evidence>
<dbReference type="EMBL" id="LR899009">
    <property type="protein sequence ID" value="CAD7079407.1"/>
    <property type="molecule type" value="Genomic_DNA"/>
</dbReference>
<evidence type="ECO:0000256" key="3">
    <source>
        <dbReference type="ARBA" id="ARBA00022525"/>
    </source>
</evidence>
<dbReference type="PRINTS" id="PR00821">
    <property type="entry name" value="TAGLIPASE"/>
</dbReference>
<dbReference type="OMA" id="CPENISG"/>
<dbReference type="SUPFAM" id="SSF53474">
    <property type="entry name" value="alpha/beta-Hydrolases"/>
    <property type="match status" value="1"/>
</dbReference>
<feature type="domain" description="Lipase" evidence="7">
    <location>
        <begin position="27"/>
        <end position="309"/>
    </location>
</feature>
<dbReference type="GO" id="GO:0005615">
    <property type="term" value="C:extracellular space"/>
    <property type="evidence" value="ECO:0007669"/>
    <property type="project" value="TreeGrafter"/>
</dbReference>
<dbReference type="InterPro" id="IPR013818">
    <property type="entry name" value="Lipase"/>
</dbReference>
<organism evidence="8 9">
    <name type="scientific">Hermetia illucens</name>
    <name type="common">Black soldier fly</name>
    <dbReference type="NCBI Taxonomy" id="343691"/>
    <lineage>
        <taxon>Eukaryota</taxon>
        <taxon>Metazoa</taxon>
        <taxon>Ecdysozoa</taxon>
        <taxon>Arthropoda</taxon>
        <taxon>Hexapoda</taxon>
        <taxon>Insecta</taxon>
        <taxon>Pterygota</taxon>
        <taxon>Neoptera</taxon>
        <taxon>Endopterygota</taxon>
        <taxon>Diptera</taxon>
        <taxon>Brachycera</taxon>
        <taxon>Stratiomyomorpha</taxon>
        <taxon>Stratiomyidae</taxon>
        <taxon>Hermetiinae</taxon>
        <taxon>Hermetia</taxon>
    </lineage>
</organism>
<dbReference type="OrthoDB" id="199913at2759"/>
<dbReference type="GO" id="GO:0016298">
    <property type="term" value="F:lipase activity"/>
    <property type="evidence" value="ECO:0007669"/>
    <property type="project" value="InterPro"/>
</dbReference>
<evidence type="ECO:0000313" key="9">
    <source>
        <dbReference type="Proteomes" id="UP000594454"/>
    </source>
</evidence>
<dbReference type="Proteomes" id="UP000594454">
    <property type="component" value="Chromosome 1"/>
</dbReference>
<dbReference type="GO" id="GO:0016042">
    <property type="term" value="P:lipid catabolic process"/>
    <property type="evidence" value="ECO:0007669"/>
    <property type="project" value="TreeGrafter"/>
</dbReference>
<feature type="signal peptide" evidence="6">
    <location>
        <begin position="1"/>
        <end position="20"/>
    </location>
</feature>
<comment type="subcellular location">
    <subcellularLocation>
        <location evidence="1">Secreted</location>
    </subcellularLocation>
</comment>
<dbReference type="AlphaFoldDB" id="A0A7R8UEU3"/>
<keyword evidence="3" id="KW-0964">Secreted</keyword>
<reference evidence="8 9" key="1">
    <citation type="submission" date="2020-11" db="EMBL/GenBank/DDBJ databases">
        <authorList>
            <person name="Wallbank WR R."/>
            <person name="Pardo Diaz C."/>
            <person name="Kozak K."/>
            <person name="Martin S."/>
            <person name="Jiggins C."/>
            <person name="Moest M."/>
            <person name="Warren A I."/>
            <person name="Generalovic N T."/>
            <person name="Byers J.R.P. K."/>
            <person name="Montejo-Kovacevich G."/>
            <person name="Yen C E."/>
        </authorList>
    </citation>
    <scope>NUCLEOTIDE SEQUENCE [LARGE SCALE GENOMIC DNA]</scope>
</reference>
<dbReference type="GO" id="GO:0017171">
    <property type="term" value="F:serine hydrolase activity"/>
    <property type="evidence" value="ECO:0007669"/>
    <property type="project" value="TreeGrafter"/>
</dbReference>
<feature type="region of interest" description="Disordered" evidence="5">
    <location>
        <begin position="311"/>
        <end position="333"/>
    </location>
</feature>
<evidence type="ECO:0000256" key="4">
    <source>
        <dbReference type="RuleBase" id="RU004262"/>
    </source>
</evidence>
<evidence type="ECO:0000313" key="8">
    <source>
        <dbReference type="EMBL" id="CAD7079407.1"/>
    </source>
</evidence>
<protein>
    <recommendedName>
        <fullName evidence="7">Lipase domain-containing protein</fullName>
    </recommendedName>
</protein>
<evidence type="ECO:0000256" key="2">
    <source>
        <dbReference type="ARBA" id="ARBA00010701"/>
    </source>
</evidence>
<dbReference type="PANTHER" id="PTHR11610">
    <property type="entry name" value="LIPASE"/>
    <property type="match status" value="1"/>
</dbReference>
<dbReference type="InParanoid" id="A0A7R8UEU3"/>